<dbReference type="AlphaFoldDB" id="A0A0G4HIV9"/>
<dbReference type="Pfam" id="PF06863">
    <property type="entry name" value="DUF1254"/>
    <property type="match status" value="1"/>
</dbReference>
<name>A0A0G4HIV9_9ALVE</name>
<dbReference type="Gene3D" id="2.60.120.600">
    <property type="entry name" value="Domain of unknown function DUF1214, C-terminal domain"/>
    <property type="match status" value="1"/>
</dbReference>
<dbReference type="EMBL" id="CDMZ01002802">
    <property type="protein sequence ID" value="CEM43951.1"/>
    <property type="molecule type" value="Genomic_DNA"/>
</dbReference>
<dbReference type="SUPFAM" id="SSF160935">
    <property type="entry name" value="VPA0735-like"/>
    <property type="match status" value="1"/>
</dbReference>
<evidence type="ECO:0000259" key="1">
    <source>
        <dbReference type="Pfam" id="PF06742"/>
    </source>
</evidence>
<evidence type="ECO:0000259" key="2">
    <source>
        <dbReference type="Pfam" id="PF06863"/>
    </source>
</evidence>
<dbReference type="Pfam" id="PF06742">
    <property type="entry name" value="DUF1214"/>
    <property type="match status" value="1"/>
</dbReference>
<sequence length="556" mass="61506">MHFRPFERIPKEFQFAVHETAGIESTEIRRLATQQTVPAVRKRRGNGYKGKEFRRNAPSFSYPSLQATRRNKIEAMAPSPLTAQDDAGKGTSTVSTYVGDLNYQHQTLSKSSAEKLHRQMALSRASECVLWSQPAMSFYQALRACQQNLKVAPSDLAIGLYEGSASVRTFLTANVTTPYTVSFFDLSQTGPVVFEIPEGGIYGVANNAWQQPTKEINSGLAEKVLMVGPGQSVPQGFDGEVVQTSTFVNLLFYRVLGVGPEAEKLKRAVKAYKLADAQKSPQTMFIPFTPGPNDPIALNSIPADFGFWELLNEMIQKEPMADRDRFFYAWLRDLGIKKGEPFLPTDEQKQILTEGLKVGLAMAQACSFDSVFPAAVYQSKDSGWEWVLGGLDPAQDLDTHTMYNERTAYTYEAVSISKSMISQIEGRGSGYLGAYYDAEGNAFMGEFSYTLHLEPDVPAVNFWSVTVYEIATRVVIKNETGKADISSRSEGLQTNPDGSVDLFFGPTPPAAAAAAGVANWVQTNPGQSWFAYFRAYGPKKAFFEATYKMNKITRIK</sequence>
<dbReference type="InterPro" id="IPR037049">
    <property type="entry name" value="DUF1214_C_sf"/>
</dbReference>
<dbReference type="VEuPathDB" id="CryptoDB:Cvel_27948"/>
<proteinExistence type="predicted"/>
<feature type="domain" description="DUF1214" evidence="1">
    <location>
        <begin position="431"/>
        <end position="540"/>
    </location>
</feature>
<dbReference type="InterPro" id="IPR010621">
    <property type="entry name" value="DUF1214"/>
</dbReference>
<evidence type="ECO:0008006" key="4">
    <source>
        <dbReference type="Google" id="ProtNLM"/>
    </source>
</evidence>
<dbReference type="PANTHER" id="PTHR36509:SF3">
    <property type="entry name" value="SIGNAL PEPTIDE PROTEIN"/>
    <property type="match status" value="1"/>
</dbReference>
<dbReference type="Gene3D" id="2.60.40.1610">
    <property type="entry name" value="Domain of unknown function DUF1254"/>
    <property type="match status" value="1"/>
</dbReference>
<gene>
    <name evidence="3" type="ORF">Cvel_27948</name>
</gene>
<dbReference type="PhylomeDB" id="A0A0G4HIV9"/>
<dbReference type="InterPro" id="IPR037050">
    <property type="entry name" value="DUF1254_sf"/>
</dbReference>
<dbReference type="PANTHER" id="PTHR36509">
    <property type="entry name" value="BLL3101 PROTEIN"/>
    <property type="match status" value="1"/>
</dbReference>
<feature type="domain" description="DUF1254" evidence="2">
    <location>
        <begin position="167"/>
        <end position="267"/>
    </location>
</feature>
<dbReference type="Gene3D" id="1.10.3360.10">
    <property type="entry name" value="VPA0735-like domain"/>
    <property type="match status" value="1"/>
</dbReference>
<dbReference type="InterPro" id="IPR010679">
    <property type="entry name" value="DUF1254"/>
</dbReference>
<protein>
    <recommendedName>
        <fullName evidence="4">DUF1254 domain-containing protein</fullName>
    </recommendedName>
</protein>
<evidence type="ECO:0000313" key="3">
    <source>
        <dbReference type="EMBL" id="CEM43951.1"/>
    </source>
</evidence>
<accession>A0A0G4HIV9</accession>
<reference evidence="3" key="1">
    <citation type="submission" date="2014-11" db="EMBL/GenBank/DDBJ databases">
        <authorList>
            <person name="Otto D Thomas"/>
            <person name="Naeem Raeece"/>
        </authorList>
    </citation>
    <scope>NUCLEOTIDE SEQUENCE</scope>
</reference>
<organism evidence="3">
    <name type="scientific">Chromera velia CCMP2878</name>
    <dbReference type="NCBI Taxonomy" id="1169474"/>
    <lineage>
        <taxon>Eukaryota</taxon>
        <taxon>Sar</taxon>
        <taxon>Alveolata</taxon>
        <taxon>Colpodellida</taxon>
        <taxon>Chromeraceae</taxon>
        <taxon>Chromera</taxon>
    </lineage>
</organism>